<dbReference type="GO" id="GO:0005737">
    <property type="term" value="C:cytoplasm"/>
    <property type="evidence" value="ECO:0007669"/>
    <property type="project" value="UniProtKB-SubCell"/>
</dbReference>
<sequence length="159" mass="18295">MEEITEPAVKLAIEAAARSLARCEQCRASLERKLLQKEFDEETIKEALDFLESKKYLDDARYASSWIRSHTAFKPRGSIRLVRDLCARGVSRKIADEAVREYFENVDEYELCESALKKLLPKNKNAKKLLKSLADSGFSYKIIQKVFKNYKVGFDCDSD</sequence>
<evidence type="ECO:0000256" key="5">
    <source>
        <dbReference type="HAMAP-Rule" id="MF_01114"/>
    </source>
</evidence>
<organism evidence="8 9">
    <name type="scientific">Treponema ruminis</name>
    <dbReference type="NCBI Taxonomy" id="744515"/>
    <lineage>
        <taxon>Bacteria</taxon>
        <taxon>Pseudomonadati</taxon>
        <taxon>Spirochaetota</taxon>
        <taxon>Spirochaetia</taxon>
        <taxon>Spirochaetales</taxon>
        <taxon>Treponemataceae</taxon>
        <taxon>Treponema</taxon>
    </lineage>
</organism>
<name>A0A7W8G6F6_9SPIR</name>
<proteinExistence type="inferred from homology"/>
<dbReference type="HAMAP" id="MF_01114">
    <property type="entry name" value="RecX"/>
    <property type="match status" value="1"/>
</dbReference>
<dbReference type="Pfam" id="PF02631">
    <property type="entry name" value="RecX_HTH2"/>
    <property type="match status" value="1"/>
</dbReference>
<dbReference type="Proteomes" id="UP000518887">
    <property type="component" value="Unassembled WGS sequence"/>
</dbReference>
<evidence type="ECO:0000313" key="8">
    <source>
        <dbReference type="EMBL" id="MBB5224723.1"/>
    </source>
</evidence>
<keyword evidence="9" id="KW-1185">Reference proteome</keyword>
<comment type="similarity">
    <text evidence="2 5">Belongs to the RecX family.</text>
</comment>
<accession>A0A7W8G6F6</accession>
<feature type="domain" description="RecX first three-helical" evidence="7">
    <location>
        <begin position="12"/>
        <end position="51"/>
    </location>
</feature>
<dbReference type="Pfam" id="PF21982">
    <property type="entry name" value="RecX_HTH1"/>
    <property type="match status" value="1"/>
</dbReference>
<dbReference type="Gene3D" id="1.10.10.10">
    <property type="entry name" value="Winged helix-like DNA-binding domain superfamily/Winged helix DNA-binding domain"/>
    <property type="match status" value="2"/>
</dbReference>
<comment type="caution">
    <text evidence="8">The sequence shown here is derived from an EMBL/GenBank/DDBJ whole genome shotgun (WGS) entry which is preliminary data.</text>
</comment>
<dbReference type="RefSeq" id="WP_184656328.1">
    <property type="nucleotide sequence ID" value="NZ_JACHFQ010000001.1"/>
</dbReference>
<dbReference type="InterPro" id="IPR003783">
    <property type="entry name" value="Regulatory_RecX"/>
</dbReference>
<dbReference type="GO" id="GO:0006282">
    <property type="term" value="P:regulation of DNA repair"/>
    <property type="evidence" value="ECO:0007669"/>
    <property type="project" value="UniProtKB-UniRule"/>
</dbReference>
<evidence type="ECO:0000259" key="7">
    <source>
        <dbReference type="Pfam" id="PF21982"/>
    </source>
</evidence>
<keyword evidence="4 5" id="KW-0963">Cytoplasm</keyword>
<evidence type="ECO:0000256" key="2">
    <source>
        <dbReference type="ARBA" id="ARBA00009695"/>
    </source>
</evidence>
<evidence type="ECO:0000313" key="9">
    <source>
        <dbReference type="Proteomes" id="UP000518887"/>
    </source>
</evidence>
<evidence type="ECO:0000256" key="3">
    <source>
        <dbReference type="ARBA" id="ARBA00018111"/>
    </source>
</evidence>
<comment type="function">
    <text evidence="5">Modulates RecA activity.</text>
</comment>
<evidence type="ECO:0000259" key="6">
    <source>
        <dbReference type="Pfam" id="PF02631"/>
    </source>
</evidence>
<evidence type="ECO:0000256" key="4">
    <source>
        <dbReference type="ARBA" id="ARBA00022490"/>
    </source>
</evidence>
<dbReference type="EMBL" id="JACHFQ010000001">
    <property type="protein sequence ID" value="MBB5224723.1"/>
    <property type="molecule type" value="Genomic_DNA"/>
</dbReference>
<dbReference type="InterPro" id="IPR036388">
    <property type="entry name" value="WH-like_DNA-bd_sf"/>
</dbReference>
<evidence type="ECO:0000256" key="1">
    <source>
        <dbReference type="ARBA" id="ARBA00004496"/>
    </source>
</evidence>
<dbReference type="InterPro" id="IPR053924">
    <property type="entry name" value="RecX_HTH_2nd"/>
</dbReference>
<comment type="subcellular location">
    <subcellularLocation>
        <location evidence="1 5">Cytoplasm</location>
    </subcellularLocation>
</comment>
<dbReference type="PANTHER" id="PTHR33602">
    <property type="entry name" value="REGULATORY PROTEIN RECX FAMILY PROTEIN"/>
    <property type="match status" value="1"/>
</dbReference>
<protein>
    <recommendedName>
        <fullName evidence="3 5">Regulatory protein RecX</fullName>
    </recommendedName>
</protein>
<feature type="domain" description="RecX second three-helical" evidence="6">
    <location>
        <begin position="58"/>
        <end position="98"/>
    </location>
</feature>
<dbReference type="InterPro" id="IPR053926">
    <property type="entry name" value="RecX_HTH_1st"/>
</dbReference>
<gene>
    <name evidence="5" type="primary">recX</name>
    <name evidence="8" type="ORF">HNP76_000063</name>
</gene>
<dbReference type="PANTHER" id="PTHR33602:SF1">
    <property type="entry name" value="REGULATORY PROTEIN RECX FAMILY PROTEIN"/>
    <property type="match status" value="1"/>
</dbReference>
<dbReference type="AlphaFoldDB" id="A0A7W8G6F6"/>
<reference evidence="8 9" key="1">
    <citation type="submission" date="2020-08" db="EMBL/GenBank/DDBJ databases">
        <title>Genomic Encyclopedia of Type Strains, Phase IV (KMG-IV): sequencing the most valuable type-strain genomes for metagenomic binning, comparative biology and taxonomic classification.</title>
        <authorList>
            <person name="Goeker M."/>
        </authorList>
    </citation>
    <scope>NUCLEOTIDE SEQUENCE [LARGE SCALE GENOMIC DNA]</scope>
    <source>
        <strain evidence="8 9">DSM 103462</strain>
    </source>
</reference>